<comment type="caution">
    <text evidence="2">The sequence shown here is derived from an EMBL/GenBank/DDBJ whole genome shotgun (WGS) entry which is preliminary data.</text>
</comment>
<organism evidence="2 3">
    <name type="scientific">Favolaschia claudopus</name>
    <dbReference type="NCBI Taxonomy" id="2862362"/>
    <lineage>
        <taxon>Eukaryota</taxon>
        <taxon>Fungi</taxon>
        <taxon>Dikarya</taxon>
        <taxon>Basidiomycota</taxon>
        <taxon>Agaricomycotina</taxon>
        <taxon>Agaricomycetes</taxon>
        <taxon>Agaricomycetidae</taxon>
        <taxon>Agaricales</taxon>
        <taxon>Marasmiineae</taxon>
        <taxon>Mycenaceae</taxon>
        <taxon>Favolaschia</taxon>
    </lineage>
</organism>
<protein>
    <submittedName>
        <fullName evidence="2">Uncharacterized protein</fullName>
    </submittedName>
</protein>
<name>A0AAW0AZ78_9AGAR</name>
<feature type="region of interest" description="Disordered" evidence="1">
    <location>
        <begin position="238"/>
        <end position="265"/>
    </location>
</feature>
<accession>A0AAW0AZ78</accession>
<dbReference type="EMBL" id="JAWWNJ010000047">
    <property type="protein sequence ID" value="KAK7017847.1"/>
    <property type="molecule type" value="Genomic_DNA"/>
</dbReference>
<dbReference type="Proteomes" id="UP001362999">
    <property type="component" value="Unassembled WGS sequence"/>
</dbReference>
<reference evidence="2 3" key="1">
    <citation type="journal article" date="2024" name="J Genomics">
        <title>Draft genome sequencing and assembly of Favolaschia claudopus CIRM-BRFM 2984 isolated from oak limbs.</title>
        <authorList>
            <person name="Navarro D."/>
            <person name="Drula E."/>
            <person name="Chaduli D."/>
            <person name="Cazenave R."/>
            <person name="Ahrendt S."/>
            <person name="Wang J."/>
            <person name="Lipzen A."/>
            <person name="Daum C."/>
            <person name="Barry K."/>
            <person name="Grigoriev I.V."/>
            <person name="Favel A."/>
            <person name="Rosso M.N."/>
            <person name="Martin F."/>
        </authorList>
    </citation>
    <scope>NUCLEOTIDE SEQUENCE [LARGE SCALE GENOMIC DNA]</scope>
    <source>
        <strain evidence="2 3">CIRM-BRFM 2984</strain>
    </source>
</reference>
<evidence type="ECO:0000256" key="1">
    <source>
        <dbReference type="SAM" id="MobiDB-lite"/>
    </source>
</evidence>
<gene>
    <name evidence="2" type="ORF">R3P38DRAFT_2784810</name>
</gene>
<evidence type="ECO:0000313" key="3">
    <source>
        <dbReference type="Proteomes" id="UP001362999"/>
    </source>
</evidence>
<evidence type="ECO:0000313" key="2">
    <source>
        <dbReference type="EMBL" id="KAK7017847.1"/>
    </source>
</evidence>
<sequence length="328" mass="36547">MTYLPPEHGQSNRYKVLVTTELRRLNTEGLACGKVRTYVHWLTWDEESFRTQIHKANNRIIPNVLLTLKPKPGRAAHLIQPHSNQRGSSSCASNPTRQCTFSLINFVRDDSYASSLCFTVRFDADVHDRLPIQSDRRACTNVESTTTTRPGDYRHTLLAISPLSESSCLLAEYLIPSPNTCIHPNLALNSSCGGLEVRVEGLEHHFEAYTDPHSDYYMNPRPSSLSRRRLRGGLFHQNQPPVGVAVPNGANESQQEKPTERNVPVVTGTGGPNYAISNGHYIPIRFNNRNYPRIVAPGWYSPWVGAANCSSQQSRPAPSGPAWANYAA</sequence>
<proteinExistence type="predicted"/>
<keyword evidence="3" id="KW-1185">Reference proteome</keyword>
<dbReference type="AlphaFoldDB" id="A0AAW0AZ78"/>